<dbReference type="Proteomes" id="UP001431634">
    <property type="component" value="Unassembled WGS sequence"/>
</dbReference>
<accession>A0ABT6Q1B7</accession>
<gene>
    <name evidence="2" type="ORF">QJV27_05905</name>
</gene>
<keyword evidence="3" id="KW-1185">Reference proteome</keyword>
<proteinExistence type="predicted"/>
<evidence type="ECO:0000313" key="2">
    <source>
        <dbReference type="EMBL" id="MDI2090907.1"/>
    </source>
</evidence>
<comment type="caution">
    <text evidence="2">The sequence shown here is derived from an EMBL/GenBank/DDBJ whole genome shotgun (WGS) entry which is preliminary data.</text>
</comment>
<dbReference type="InterPro" id="IPR025285">
    <property type="entry name" value="DUF4145"/>
</dbReference>
<evidence type="ECO:0000259" key="1">
    <source>
        <dbReference type="Pfam" id="PF13643"/>
    </source>
</evidence>
<dbReference type="Pfam" id="PF13643">
    <property type="entry name" value="DUF4145"/>
    <property type="match status" value="1"/>
</dbReference>
<reference evidence="2" key="1">
    <citation type="submission" date="2023-05" db="EMBL/GenBank/DDBJ databases">
        <title>Whole genome sequence of Commensalibacter sp.</title>
        <authorList>
            <person name="Charoenyingcharoen P."/>
            <person name="Yukphan P."/>
        </authorList>
    </citation>
    <scope>NUCLEOTIDE SEQUENCE</scope>
    <source>
        <strain evidence="2">TBRC 16381</strain>
    </source>
</reference>
<sequence>MVFEVYSTSTDYYNDNIRYAETRCDNCGKVVTFSKNIDSQHNTLRTVGIKTLPYPCPQYTPETIKNIFDEASQCYSHNYFLASTAMLRLCLETVTKNLLVKEEDRQQNLYNRIELLFDTQHITKKLRDFANEIRLEGNIAVHEGTIDQNNLQDLFDFIIALLEELYTQPRKLELAREKRNQRKEQGKSS</sequence>
<evidence type="ECO:0000313" key="3">
    <source>
        <dbReference type="Proteomes" id="UP001431634"/>
    </source>
</evidence>
<organism evidence="2 3">
    <name type="scientific">Commensalibacter oyaizuii</name>
    <dbReference type="NCBI Taxonomy" id="3043873"/>
    <lineage>
        <taxon>Bacteria</taxon>
        <taxon>Pseudomonadati</taxon>
        <taxon>Pseudomonadota</taxon>
        <taxon>Alphaproteobacteria</taxon>
        <taxon>Acetobacterales</taxon>
        <taxon>Acetobacteraceae</taxon>
    </lineage>
</organism>
<feature type="domain" description="DUF4145" evidence="1">
    <location>
        <begin position="70"/>
        <end position="157"/>
    </location>
</feature>
<protein>
    <submittedName>
        <fullName evidence="2">DUF4145 domain-containing protein</fullName>
    </submittedName>
</protein>
<name>A0ABT6Q1B7_9PROT</name>
<dbReference type="EMBL" id="JASBAO010000001">
    <property type="protein sequence ID" value="MDI2090907.1"/>
    <property type="molecule type" value="Genomic_DNA"/>
</dbReference>
<dbReference type="RefSeq" id="WP_281448026.1">
    <property type="nucleotide sequence ID" value="NZ_JASBAO010000001.1"/>
</dbReference>